<dbReference type="Gene3D" id="2.60.120.1120">
    <property type="entry name" value="Sf6-type phage tail needle knob"/>
    <property type="match status" value="1"/>
</dbReference>
<feature type="domain" description="Sf6-type phage tail needle knob" evidence="2">
    <location>
        <begin position="21"/>
        <end position="162"/>
    </location>
</feature>
<feature type="region of interest" description="Disordered" evidence="1">
    <location>
        <begin position="1"/>
        <end position="22"/>
    </location>
</feature>
<evidence type="ECO:0000313" key="3">
    <source>
        <dbReference type="EMBL" id="AYP69208.1"/>
    </source>
</evidence>
<feature type="compositionally biased region" description="Gly residues" evidence="1">
    <location>
        <begin position="7"/>
        <end position="18"/>
    </location>
</feature>
<dbReference type="EMBL" id="MH898687">
    <property type="protein sequence ID" value="AYP69208.1"/>
    <property type="molecule type" value="Genomic_DNA"/>
</dbReference>
<protein>
    <recommendedName>
        <fullName evidence="2">Sf6-type phage tail needle knob domain-containing protein</fullName>
    </recommendedName>
</protein>
<evidence type="ECO:0000256" key="1">
    <source>
        <dbReference type="SAM" id="MobiDB-lite"/>
    </source>
</evidence>
<sequence length="167" mass="17378">MSLYPMGVGGRGPSGPAGSGSVRRKSECYFSGLNLVIPTTPTNLISLIKSLPHTGSLSPFFNTTTNKFNVFNNDSTVTFKVNVVGSWAGSSSQRSMTVSFPSTQGNTLVESRDQAVTADILSFPTFFSVDAGGNLALNGSDITIQSNGAAFTASAILIIAEQMVPAS</sequence>
<dbReference type="InterPro" id="IPR032395">
    <property type="entry name" value="Phage_tail_NK"/>
</dbReference>
<reference evidence="3 4" key="1">
    <citation type="submission" date="2018-09" db="EMBL/GenBank/DDBJ databases">
        <title>Genomic characterization of Edwardsiella anguillarum, isolated from Greek aquaculture.</title>
        <authorList>
            <person name="Katharios P."/>
            <person name="Kalatzis P.G."/>
            <person name="Kokkari C."/>
            <person name="Wang Q."/>
        </authorList>
    </citation>
    <scope>NUCLEOTIDE SEQUENCE [LARGE SCALE GENOMIC DNA]</scope>
</reference>
<proteinExistence type="predicted"/>
<gene>
    <name evidence="3" type="ORF">Edno5_0073</name>
</gene>
<dbReference type="Pfam" id="PF16532">
    <property type="entry name" value="Phage_tail_NK"/>
    <property type="match status" value="1"/>
</dbReference>
<organism evidence="3 4">
    <name type="scientific">Edwardsiella phage Edno5</name>
    <dbReference type="NCBI Taxonomy" id="2419942"/>
    <lineage>
        <taxon>Viruses</taxon>
        <taxon>Duplodnaviria</taxon>
        <taxon>Heunggongvirae</taxon>
        <taxon>Uroviricota</taxon>
        <taxon>Caudoviricetes</taxon>
        <taxon>Gofduovirus</taxon>
        <taxon>Gofduovirus edno5</taxon>
    </lineage>
</organism>
<name>A0A3G3BY92_9CAUD</name>
<keyword evidence="4" id="KW-1185">Reference proteome</keyword>
<evidence type="ECO:0000313" key="4">
    <source>
        <dbReference type="Proteomes" id="UP000275234"/>
    </source>
</evidence>
<dbReference type="InterPro" id="IPR038681">
    <property type="entry name" value="Phage_tail_NK_sf"/>
</dbReference>
<evidence type="ECO:0000259" key="2">
    <source>
        <dbReference type="Pfam" id="PF16532"/>
    </source>
</evidence>
<dbReference type="Proteomes" id="UP000275234">
    <property type="component" value="Segment"/>
</dbReference>
<accession>A0A3G3BY92</accession>